<sequence>MYWGWCKYCYREVVKKNFEDTKHVALSVLNACPLDVIQRFINRFWRFMDAYRQGLTGKAAAQAWAVHKQKQHRQVSRSAMMALEAVLN</sequence>
<dbReference type="AlphaFoldDB" id="A0A8E2DPS3"/>
<dbReference type="Proteomes" id="UP000250043">
    <property type="component" value="Unassembled WGS sequence"/>
</dbReference>
<keyword evidence="2" id="KW-1185">Reference proteome</keyword>
<gene>
    <name evidence="1" type="ORF">OBBRIDRAFT_307957</name>
</gene>
<accession>A0A8E2DPS3</accession>
<proteinExistence type="predicted"/>
<evidence type="ECO:0000313" key="2">
    <source>
        <dbReference type="Proteomes" id="UP000250043"/>
    </source>
</evidence>
<dbReference type="EMBL" id="KV722354">
    <property type="protein sequence ID" value="OCH93510.1"/>
    <property type="molecule type" value="Genomic_DNA"/>
</dbReference>
<reference evidence="1 2" key="1">
    <citation type="submission" date="2016-07" db="EMBL/GenBank/DDBJ databases">
        <title>Draft genome of the white-rot fungus Obba rivulosa 3A-2.</title>
        <authorList>
            <consortium name="DOE Joint Genome Institute"/>
            <person name="Miettinen O."/>
            <person name="Riley R."/>
            <person name="Acob R."/>
            <person name="Barry K."/>
            <person name="Cullen D."/>
            <person name="De Vries R."/>
            <person name="Hainaut M."/>
            <person name="Hatakka A."/>
            <person name="Henrissat B."/>
            <person name="Hilden K."/>
            <person name="Kuo R."/>
            <person name="Labutti K."/>
            <person name="Lipzen A."/>
            <person name="Makela M.R."/>
            <person name="Sandor L."/>
            <person name="Spatafora J.W."/>
            <person name="Grigoriev I.V."/>
            <person name="Hibbett D.S."/>
        </authorList>
    </citation>
    <scope>NUCLEOTIDE SEQUENCE [LARGE SCALE GENOMIC DNA]</scope>
    <source>
        <strain evidence="1 2">3A-2</strain>
    </source>
</reference>
<evidence type="ECO:0000313" key="1">
    <source>
        <dbReference type="EMBL" id="OCH93510.1"/>
    </source>
</evidence>
<organism evidence="1 2">
    <name type="scientific">Obba rivulosa</name>
    <dbReference type="NCBI Taxonomy" id="1052685"/>
    <lineage>
        <taxon>Eukaryota</taxon>
        <taxon>Fungi</taxon>
        <taxon>Dikarya</taxon>
        <taxon>Basidiomycota</taxon>
        <taxon>Agaricomycotina</taxon>
        <taxon>Agaricomycetes</taxon>
        <taxon>Polyporales</taxon>
        <taxon>Gelatoporiaceae</taxon>
        <taxon>Obba</taxon>
    </lineage>
</organism>
<protein>
    <submittedName>
        <fullName evidence="1">Uncharacterized protein</fullName>
    </submittedName>
</protein>
<name>A0A8E2DPS3_9APHY</name>
<dbReference type="OrthoDB" id="2794244at2759"/>